<evidence type="ECO:0000313" key="2">
    <source>
        <dbReference type="Proteomes" id="UP000442707"/>
    </source>
</evidence>
<dbReference type="AlphaFoldDB" id="A0A6H9UXH3"/>
<name>A0A6H9UXH3_9ACTN</name>
<accession>A0A6H9UXH3</accession>
<evidence type="ECO:0000313" key="1">
    <source>
        <dbReference type="EMBL" id="KAB1143267.1"/>
    </source>
</evidence>
<protein>
    <submittedName>
        <fullName evidence="1">Uncharacterized protein</fullName>
    </submittedName>
</protein>
<gene>
    <name evidence="1" type="ORF">F7R91_26060</name>
</gene>
<reference evidence="1 2" key="1">
    <citation type="submission" date="2019-09" db="EMBL/GenBank/DDBJ databases">
        <title>Screening of Novel Bioactive Compounds from Soil-Associated.</title>
        <authorList>
            <person name="Zhao S."/>
        </authorList>
    </citation>
    <scope>NUCLEOTIDE SEQUENCE [LARGE SCALE GENOMIC DNA]</scope>
    <source>
        <strain evidence="1 2">HIT-DPA4</strain>
    </source>
</reference>
<dbReference type="EMBL" id="VZRB01000020">
    <property type="protein sequence ID" value="KAB1143267.1"/>
    <property type="molecule type" value="Genomic_DNA"/>
</dbReference>
<organism evidence="1 2">
    <name type="scientific">Streptomyces luteolifulvus</name>
    <dbReference type="NCBI Taxonomy" id="2615112"/>
    <lineage>
        <taxon>Bacteria</taxon>
        <taxon>Bacillati</taxon>
        <taxon>Actinomycetota</taxon>
        <taxon>Actinomycetes</taxon>
        <taxon>Kitasatosporales</taxon>
        <taxon>Streptomycetaceae</taxon>
        <taxon>Streptomyces</taxon>
    </lineage>
</organism>
<proteinExistence type="predicted"/>
<sequence>MSWRRVLLKASFDTEKSNELIRSGKMPGLIEGALERIKPEAAYFTTDHGERTCYMVFDMQDSSQMPVIGEPFFMEGNAEVYFTPVMDAQELRTGLSQLG</sequence>
<comment type="caution">
    <text evidence="1">The sequence shown here is derived from an EMBL/GenBank/DDBJ whole genome shotgun (WGS) entry which is preliminary data.</text>
</comment>
<dbReference type="Proteomes" id="UP000442707">
    <property type="component" value="Unassembled WGS sequence"/>
</dbReference>
<keyword evidence="2" id="KW-1185">Reference proteome</keyword>